<proteinExistence type="predicted"/>
<evidence type="ECO:0000313" key="3">
    <source>
        <dbReference type="EMBL" id="KAG1809575.1"/>
    </source>
</evidence>
<keyword evidence="1" id="KW-0472">Membrane</keyword>
<keyword evidence="4" id="KW-1185">Reference proteome</keyword>
<accession>A0A9P7E2F0</accession>
<dbReference type="Proteomes" id="UP000807769">
    <property type="component" value="Unassembled WGS sequence"/>
</dbReference>
<sequence length="170" mass="18984">WTIYEREAGYHVEEFLEKHKSDMDIVLIFSGLFSAVSTTFIVSLQSTLSPDETEMTNALLKLLIHTLNNTAFDGRQPDLPQWNGPGATEIWIQCLMYASLSTSLMAALGAVLGKQWLGHFIRGGRGPIDVRGRLRQQKMDGLQTWHFSAVLEALPLLIQISLLLFGIALI</sequence>
<comment type="caution">
    <text evidence="3">The sequence shown here is derived from an EMBL/GenBank/DDBJ whole genome shotgun (WGS) entry which is preliminary data.</text>
</comment>
<dbReference type="RefSeq" id="XP_041189289.1">
    <property type="nucleotide sequence ID" value="XM_041329492.1"/>
</dbReference>
<feature type="transmembrane region" description="Helical" evidence="1">
    <location>
        <begin position="145"/>
        <end position="169"/>
    </location>
</feature>
<dbReference type="GeneID" id="64623509"/>
<dbReference type="OrthoDB" id="3219854at2759"/>
<feature type="transmembrane region" description="Helical" evidence="1">
    <location>
        <begin position="25"/>
        <end position="44"/>
    </location>
</feature>
<feature type="domain" description="DUF6535" evidence="2">
    <location>
        <begin position="1"/>
        <end position="170"/>
    </location>
</feature>
<keyword evidence="1" id="KW-1133">Transmembrane helix</keyword>
<gene>
    <name evidence="3" type="ORF">BJ212DRAFT_1230621</name>
</gene>
<evidence type="ECO:0000259" key="2">
    <source>
        <dbReference type="Pfam" id="PF20153"/>
    </source>
</evidence>
<feature type="transmembrane region" description="Helical" evidence="1">
    <location>
        <begin position="90"/>
        <end position="112"/>
    </location>
</feature>
<evidence type="ECO:0000256" key="1">
    <source>
        <dbReference type="SAM" id="Phobius"/>
    </source>
</evidence>
<evidence type="ECO:0000313" key="4">
    <source>
        <dbReference type="Proteomes" id="UP000807769"/>
    </source>
</evidence>
<keyword evidence="1" id="KW-0812">Transmembrane</keyword>
<name>A0A9P7E2F0_9AGAM</name>
<dbReference type="EMBL" id="JABBWG010000033">
    <property type="protein sequence ID" value="KAG1809575.1"/>
    <property type="molecule type" value="Genomic_DNA"/>
</dbReference>
<reference evidence="3" key="1">
    <citation type="journal article" date="2020" name="New Phytol.">
        <title>Comparative genomics reveals dynamic genome evolution in host specialist ectomycorrhizal fungi.</title>
        <authorList>
            <person name="Lofgren L.A."/>
            <person name="Nguyen N.H."/>
            <person name="Vilgalys R."/>
            <person name="Ruytinx J."/>
            <person name="Liao H.L."/>
            <person name="Branco S."/>
            <person name="Kuo A."/>
            <person name="LaButti K."/>
            <person name="Lipzen A."/>
            <person name="Andreopoulos W."/>
            <person name="Pangilinan J."/>
            <person name="Riley R."/>
            <person name="Hundley H."/>
            <person name="Na H."/>
            <person name="Barry K."/>
            <person name="Grigoriev I.V."/>
            <person name="Stajich J.E."/>
            <person name="Kennedy P.G."/>
        </authorList>
    </citation>
    <scope>NUCLEOTIDE SEQUENCE</scope>
    <source>
        <strain evidence="3">MN1</strain>
    </source>
</reference>
<protein>
    <recommendedName>
        <fullName evidence="2">DUF6535 domain-containing protein</fullName>
    </recommendedName>
</protein>
<dbReference type="Pfam" id="PF20153">
    <property type="entry name" value="DUF6535"/>
    <property type="match status" value="1"/>
</dbReference>
<dbReference type="AlphaFoldDB" id="A0A9P7E2F0"/>
<feature type="non-terminal residue" evidence="3">
    <location>
        <position position="170"/>
    </location>
</feature>
<organism evidence="3 4">
    <name type="scientific">Suillus subaureus</name>
    <dbReference type="NCBI Taxonomy" id="48587"/>
    <lineage>
        <taxon>Eukaryota</taxon>
        <taxon>Fungi</taxon>
        <taxon>Dikarya</taxon>
        <taxon>Basidiomycota</taxon>
        <taxon>Agaricomycotina</taxon>
        <taxon>Agaricomycetes</taxon>
        <taxon>Agaricomycetidae</taxon>
        <taxon>Boletales</taxon>
        <taxon>Suillineae</taxon>
        <taxon>Suillaceae</taxon>
        <taxon>Suillus</taxon>
    </lineage>
</organism>
<feature type="non-terminal residue" evidence="3">
    <location>
        <position position="1"/>
    </location>
</feature>
<dbReference type="InterPro" id="IPR045338">
    <property type="entry name" value="DUF6535"/>
</dbReference>